<dbReference type="InterPro" id="IPR001433">
    <property type="entry name" value="OxRdtase_FAD/NAD-bd"/>
</dbReference>
<dbReference type="CDD" id="cd06198">
    <property type="entry name" value="FNR_like_3"/>
    <property type="match status" value="1"/>
</dbReference>
<dbReference type="EMBL" id="JAJAQI010000034">
    <property type="protein sequence ID" value="MCB4823944.1"/>
    <property type="molecule type" value="Genomic_DNA"/>
</dbReference>
<dbReference type="PRINTS" id="PR00410">
    <property type="entry name" value="PHEHYDRXLASE"/>
</dbReference>
<dbReference type="GO" id="GO:0016491">
    <property type="term" value="F:oxidoreductase activity"/>
    <property type="evidence" value="ECO:0007669"/>
    <property type="project" value="InterPro"/>
</dbReference>
<feature type="transmembrane region" description="Helical" evidence="5">
    <location>
        <begin position="178"/>
        <end position="196"/>
    </location>
</feature>
<dbReference type="GO" id="GO:0016020">
    <property type="term" value="C:membrane"/>
    <property type="evidence" value="ECO:0007669"/>
    <property type="project" value="UniProtKB-SubCell"/>
</dbReference>
<dbReference type="Pfam" id="PF01794">
    <property type="entry name" value="Ferric_reduct"/>
    <property type="match status" value="1"/>
</dbReference>
<feature type="domain" description="FAD-binding FR-type" evidence="6">
    <location>
        <begin position="202"/>
        <end position="304"/>
    </location>
</feature>
<dbReference type="PROSITE" id="PS51384">
    <property type="entry name" value="FAD_FR"/>
    <property type="match status" value="1"/>
</dbReference>
<evidence type="ECO:0000256" key="2">
    <source>
        <dbReference type="ARBA" id="ARBA00022692"/>
    </source>
</evidence>
<dbReference type="InterPro" id="IPR039261">
    <property type="entry name" value="FNR_nucleotide-bd"/>
</dbReference>
<evidence type="ECO:0000256" key="5">
    <source>
        <dbReference type="SAM" id="Phobius"/>
    </source>
</evidence>
<proteinExistence type="predicted"/>
<dbReference type="InterPro" id="IPR017938">
    <property type="entry name" value="Riboflavin_synthase-like_b-brl"/>
</dbReference>
<sequence>MRRRAAAWIAIYLLLVLAPQAVLLLGEVPPGREFWWDFSMALGFAGMAMMGVQFALTARLRPLTAPFGIDIIYLFHRYLAWIALALVLVHFGILWLGYEEALGPTIDPREAPWELTAGRAALVLFALAVITSEWRKLLRLEYGLWRYAHVALATLGFAAAVAHILGIGYFTAAPVKRVLWLSVTLVWVLLLVWVRVAKPWEQKRHPWRVVAVRPERNDTWTLALEPDGHAGLKGFSPGQFAWLTLRGSPFGLREHPFSIASAPEDLPRIEFGIKALGDFTGRIGEIRPGEVAYLDAPYGVFSIDRVPDAAGFVGIVGGIGVTPMMSMLRSMAARADRRPVWLFYGNKTWEKVVFREELEALRSRLDLRLVHILEEPPEGWQGETGHVTRELLERHLSPELRPRLHHFLCGPPPMTAAAEKALHELGLPAHRVQTEVFELV</sequence>
<accession>A0A9X1L9N8</accession>
<name>A0A9X1L9N8_9PROT</name>
<evidence type="ECO:0000256" key="4">
    <source>
        <dbReference type="ARBA" id="ARBA00023136"/>
    </source>
</evidence>
<comment type="subcellular location">
    <subcellularLocation>
        <location evidence="1">Membrane</location>
        <topology evidence="1">Multi-pass membrane protein</topology>
    </subcellularLocation>
</comment>
<dbReference type="InterPro" id="IPR017927">
    <property type="entry name" value="FAD-bd_FR_type"/>
</dbReference>
<dbReference type="Pfam" id="PF00175">
    <property type="entry name" value="NAD_binding_1"/>
    <property type="match status" value="1"/>
</dbReference>
<evidence type="ECO:0000259" key="6">
    <source>
        <dbReference type="PROSITE" id="PS51384"/>
    </source>
</evidence>
<dbReference type="InterPro" id="IPR013130">
    <property type="entry name" value="Fe3_Rdtase_TM_dom"/>
</dbReference>
<feature type="transmembrane region" description="Helical" evidence="5">
    <location>
        <begin position="117"/>
        <end position="135"/>
    </location>
</feature>
<dbReference type="SUPFAM" id="SSF52343">
    <property type="entry name" value="Ferredoxin reductase-like, C-terminal NADP-linked domain"/>
    <property type="match status" value="1"/>
</dbReference>
<feature type="transmembrane region" description="Helical" evidence="5">
    <location>
        <begin position="34"/>
        <end position="57"/>
    </location>
</feature>
<gene>
    <name evidence="7" type="ORF">LHA35_19625</name>
</gene>
<dbReference type="AlphaFoldDB" id="A0A9X1L9N8"/>
<evidence type="ECO:0000313" key="7">
    <source>
        <dbReference type="EMBL" id="MCB4823944.1"/>
    </source>
</evidence>
<organism evidence="7 8">
    <name type="scientific">Roseicella aerolata</name>
    <dbReference type="NCBI Taxonomy" id="2883479"/>
    <lineage>
        <taxon>Bacteria</taxon>
        <taxon>Pseudomonadati</taxon>
        <taxon>Pseudomonadota</taxon>
        <taxon>Alphaproteobacteria</taxon>
        <taxon>Acetobacterales</taxon>
        <taxon>Roseomonadaceae</taxon>
        <taxon>Roseicella</taxon>
    </lineage>
</organism>
<keyword evidence="4 5" id="KW-0472">Membrane</keyword>
<evidence type="ECO:0000256" key="3">
    <source>
        <dbReference type="ARBA" id="ARBA00022989"/>
    </source>
</evidence>
<feature type="transmembrane region" description="Helical" evidence="5">
    <location>
        <begin position="78"/>
        <end position="97"/>
    </location>
</feature>
<dbReference type="PANTHER" id="PTHR47354:SF5">
    <property type="entry name" value="PROTEIN RFBI"/>
    <property type="match status" value="1"/>
</dbReference>
<evidence type="ECO:0000313" key="8">
    <source>
        <dbReference type="Proteomes" id="UP001139311"/>
    </source>
</evidence>
<keyword evidence="2 5" id="KW-0812">Transmembrane</keyword>
<evidence type="ECO:0000256" key="1">
    <source>
        <dbReference type="ARBA" id="ARBA00004141"/>
    </source>
</evidence>
<feature type="transmembrane region" description="Helical" evidence="5">
    <location>
        <begin position="147"/>
        <end position="172"/>
    </location>
</feature>
<protein>
    <submittedName>
        <fullName evidence="7">Ferric reductase-like transmembrane domain-containing protein</fullName>
    </submittedName>
</protein>
<keyword evidence="3 5" id="KW-1133">Transmembrane helix</keyword>
<reference evidence="7" key="1">
    <citation type="submission" date="2021-10" db="EMBL/GenBank/DDBJ databases">
        <title>Roseicella aerolatum sp. nov., isolated from aerosols of e-waste dismantling site.</title>
        <authorList>
            <person name="Qin T."/>
        </authorList>
    </citation>
    <scope>NUCLEOTIDE SEQUENCE</scope>
    <source>
        <strain evidence="7">GB24</strain>
    </source>
</reference>
<comment type="caution">
    <text evidence="7">The sequence shown here is derived from an EMBL/GenBank/DDBJ whole genome shotgun (WGS) entry which is preliminary data.</text>
</comment>
<dbReference type="Proteomes" id="UP001139311">
    <property type="component" value="Unassembled WGS sequence"/>
</dbReference>
<dbReference type="Gene3D" id="3.40.50.80">
    <property type="entry name" value="Nucleotide-binding domain of ferredoxin-NADP reductase (FNR) module"/>
    <property type="match status" value="1"/>
</dbReference>
<dbReference type="InterPro" id="IPR050415">
    <property type="entry name" value="MRET"/>
</dbReference>
<keyword evidence="8" id="KW-1185">Reference proteome</keyword>
<dbReference type="Gene3D" id="2.40.30.10">
    <property type="entry name" value="Translation factors"/>
    <property type="match status" value="1"/>
</dbReference>
<dbReference type="RefSeq" id="WP_226611273.1">
    <property type="nucleotide sequence ID" value="NZ_JAJAQI010000034.1"/>
</dbReference>
<dbReference type="PANTHER" id="PTHR47354">
    <property type="entry name" value="NADH OXIDOREDUCTASE HCR"/>
    <property type="match status" value="1"/>
</dbReference>
<dbReference type="SUPFAM" id="SSF63380">
    <property type="entry name" value="Riboflavin synthase domain-like"/>
    <property type="match status" value="1"/>
</dbReference>